<protein>
    <submittedName>
        <fullName evidence="7">Sigma-70 family RNA polymerase sigma factor</fullName>
    </submittedName>
</protein>
<gene>
    <name evidence="7" type="ORF">NHN17_06145</name>
</gene>
<comment type="caution">
    <text evidence="7">The sequence shown here is derived from an EMBL/GenBank/DDBJ whole genome shotgun (WGS) entry which is preliminary data.</text>
</comment>
<name>A0ABT1MYS6_9GAMM</name>
<dbReference type="InterPro" id="IPR036388">
    <property type="entry name" value="WH-like_DNA-bd_sf"/>
</dbReference>
<dbReference type="CDD" id="cd06171">
    <property type="entry name" value="Sigma70_r4"/>
    <property type="match status" value="1"/>
</dbReference>
<dbReference type="Proteomes" id="UP001524460">
    <property type="component" value="Unassembled WGS sequence"/>
</dbReference>
<dbReference type="SUPFAM" id="SSF88659">
    <property type="entry name" value="Sigma3 and sigma4 domains of RNA polymerase sigma factors"/>
    <property type="match status" value="1"/>
</dbReference>
<dbReference type="Pfam" id="PF04542">
    <property type="entry name" value="Sigma70_r2"/>
    <property type="match status" value="1"/>
</dbReference>
<feature type="domain" description="RNA polymerase sigma-70 region 2" evidence="5">
    <location>
        <begin position="46"/>
        <end position="113"/>
    </location>
</feature>
<dbReference type="EMBL" id="JANEYT010000009">
    <property type="protein sequence ID" value="MCQ1057640.1"/>
    <property type="molecule type" value="Genomic_DNA"/>
</dbReference>
<dbReference type="SUPFAM" id="SSF88946">
    <property type="entry name" value="Sigma2 domain of RNA polymerase sigma factors"/>
    <property type="match status" value="1"/>
</dbReference>
<dbReference type="InterPro" id="IPR014284">
    <property type="entry name" value="RNA_pol_sigma-70_dom"/>
</dbReference>
<evidence type="ECO:0000256" key="1">
    <source>
        <dbReference type="ARBA" id="ARBA00010641"/>
    </source>
</evidence>
<dbReference type="RefSeq" id="WP_255041256.1">
    <property type="nucleotide sequence ID" value="NZ_JANEYT010000009.1"/>
</dbReference>
<evidence type="ECO:0000256" key="4">
    <source>
        <dbReference type="ARBA" id="ARBA00023163"/>
    </source>
</evidence>
<dbReference type="InterPro" id="IPR007627">
    <property type="entry name" value="RNA_pol_sigma70_r2"/>
</dbReference>
<dbReference type="NCBIfam" id="TIGR02937">
    <property type="entry name" value="sigma70-ECF"/>
    <property type="match status" value="1"/>
</dbReference>
<evidence type="ECO:0000313" key="8">
    <source>
        <dbReference type="Proteomes" id="UP001524460"/>
    </source>
</evidence>
<dbReference type="Pfam" id="PF08281">
    <property type="entry name" value="Sigma70_r4_2"/>
    <property type="match status" value="1"/>
</dbReference>
<dbReference type="InterPro" id="IPR039425">
    <property type="entry name" value="RNA_pol_sigma-70-like"/>
</dbReference>
<dbReference type="InterPro" id="IPR013324">
    <property type="entry name" value="RNA_pol_sigma_r3/r4-like"/>
</dbReference>
<sequence>MMRTHAVMQSGISKESMINDEAPAIDVAQLLNNIADTRCRRSYEQLFTSVAPKLLNFSRKQLRDESMAMEIVQETMLKIWLKAHLYDGSKGAALTWIYSVARNVKFDLLRKSKHQQDWVQGDDLWPILHEELDDDKLPNEFHAIVSHELENAIAALPPAQAEVVRMVCMQGASHQDVADALDVPLGTVKSRLRLALQKMKEALDG</sequence>
<evidence type="ECO:0000313" key="7">
    <source>
        <dbReference type="EMBL" id="MCQ1057640.1"/>
    </source>
</evidence>
<evidence type="ECO:0000259" key="6">
    <source>
        <dbReference type="Pfam" id="PF08281"/>
    </source>
</evidence>
<comment type="similarity">
    <text evidence="1">Belongs to the sigma-70 factor family. ECF subfamily.</text>
</comment>
<dbReference type="InterPro" id="IPR013325">
    <property type="entry name" value="RNA_pol_sigma_r2"/>
</dbReference>
<accession>A0ABT1MYS6</accession>
<feature type="domain" description="RNA polymerase sigma factor 70 region 4 type 2" evidence="6">
    <location>
        <begin position="147"/>
        <end position="199"/>
    </location>
</feature>
<dbReference type="PANTHER" id="PTHR43133">
    <property type="entry name" value="RNA POLYMERASE ECF-TYPE SIGMA FACTO"/>
    <property type="match status" value="1"/>
</dbReference>
<evidence type="ECO:0000256" key="2">
    <source>
        <dbReference type="ARBA" id="ARBA00023015"/>
    </source>
</evidence>
<dbReference type="InterPro" id="IPR013249">
    <property type="entry name" value="RNA_pol_sigma70_r4_t2"/>
</dbReference>
<proteinExistence type="inferred from homology"/>
<evidence type="ECO:0000259" key="5">
    <source>
        <dbReference type="Pfam" id="PF04542"/>
    </source>
</evidence>
<evidence type="ECO:0000256" key="3">
    <source>
        <dbReference type="ARBA" id="ARBA00023082"/>
    </source>
</evidence>
<dbReference type="PANTHER" id="PTHR43133:SF62">
    <property type="entry name" value="RNA POLYMERASE SIGMA FACTOR SIGZ"/>
    <property type="match status" value="1"/>
</dbReference>
<keyword evidence="4" id="KW-0804">Transcription</keyword>
<keyword evidence="3" id="KW-0731">Sigma factor</keyword>
<organism evidence="7 8">
    <name type="scientific">Photobacterium pectinilyticum</name>
    <dbReference type="NCBI Taxonomy" id="2906793"/>
    <lineage>
        <taxon>Bacteria</taxon>
        <taxon>Pseudomonadati</taxon>
        <taxon>Pseudomonadota</taxon>
        <taxon>Gammaproteobacteria</taxon>
        <taxon>Vibrionales</taxon>
        <taxon>Vibrionaceae</taxon>
        <taxon>Photobacterium</taxon>
    </lineage>
</organism>
<keyword evidence="8" id="KW-1185">Reference proteome</keyword>
<dbReference type="Gene3D" id="1.10.10.10">
    <property type="entry name" value="Winged helix-like DNA-binding domain superfamily/Winged helix DNA-binding domain"/>
    <property type="match status" value="1"/>
</dbReference>
<reference evidence="7 8" key="1">
    <citation type="submission" date="2022-07" db="EMBL/GenBank/DDBJ databases">
        <title>Photobacterium pectinilyticum sp. nov., a marine bacterium isolated from surface seawater of Qingdao offshore.</title>
        <authorList>
            <person name="Wang X."/>
        </authorList>
    </citation>
    <scope>NUCLEOTIDE SEQUENCE [LARGE SCALE GENOMIC DNA]</scope>
    <source>
        <strain evidence="7 8">ZSDE20</strain>
    </source>
</reference>
<dbReference type="Gene3D" id="1.10.1740.10">
    <property type="match status" value="1"/>
</dbReference>
<keyword evidence="2" id="KW-0805">Transcription regulation</keyword>